<proteinExistence type="predicted"/>
<accession>A0A6S6Z1K3</accession>
<gene>
    <name evidence="2" type="ORF">LMG3431_02748</name>
</gene>
<dbReference type="AlphaFoldDB" id="A0A6S6Z1K3"/>
<dbReference type="Proteomes" id="UP000494108">
    <property type="component" value="Unassembled WGS sequence"/>
</dbReference>
<dbReference type="EMBL" id="CADIJX010000003">
    <property type="protein sequence ID" value="CAB3649524.1"/>
    <property type="molecule type" value="Genomic_DNA"/>
</dbReference>
<dbReference type="InterPro" id="IPR021733">
    <property type="entry name" value="DUF3304"/>
</dbReference>
<evidence type="ECO:0000313" key="3">
    <source>
        <dbReference type="Proteomes" id="UP000494108"/>
    </source>
</evidence>
<organism evidence="2 3">
    <name type="scientific">Achromobacter pestifer</name>
    <dbReference type="NCBI Taxonomy" id="1353889"/>
    <lineage>
        <taxon>Bacteria</taxon>
        <taxon>Pseudomonadati</taxon>
        <taxon>Pseudomonadota</taxon>
        <taxon>Betaproteobacteria</taxon>
        <taxon>Burkholderiales</taxon>
        <taxon>Alcaligenaceae</taxon>
        <taxon>Achromobacter</taxon>
    </lineage>
</organism>
<feature type="region of interest" description="Disordered" evidence="1">
    <location>
        <begin position="151"/>
        <end position="171"/>
    </location>
</feature>
<protein>
    <recommendedName>
        <fullName evidence="4">DUF3304 domain-containing protein</fullName>
    </recommendedName>
</protein>
<evidence type="ECO:0008006" key="4">
    <source>
        <dbReference type="Google" id="ProtNLM"/>
    </source>
</evidence>
<evidence type="ECO:0000313" key="2">
    <source>
        <dbReference type="EMBL" id="CAB3649524.1"/>
    </source>
</evidence>
<dbReference type="Pfam" id="PF11745">
    <property type="entry name" value="DUF3304"/>
    <property type="match status" value="1"/>
</dbReference>
<sequence>MQTYSPQVGSALGRWLRSGRPLVIGVCLVALACAVGAARAQPMPIPETIALRLGVINYLDEGLAPVYINQGWASGVQAHAYTSGTCCISLPSQWKPGMTMRIEWNSDSMFRRGDNELAVRDAPVLPYEPFHSGYAWAIFLPGGEVRVQPSPAGPGAAGFLQGLPEPGEASPAQLQQFIETTKPHQ</sequence>
<evidence type="ECO:0000256" key="1">
    <source>
        <dbReference type="SAM" id="MobiDB-lite"/>
    </source>
</evidence>
<name>A0A6S6Z1K3_9BURK</name>
<reference evidence="2 3" key="1">
    <citation type="submission" date="2020-04" db="EMBL/GenBank/DDBJ databases">
        <authorList>
            <person name="De Canck E."/>
        </authorList>
    </citation>
    <scope>NUCLEOTIDE SEQUENCE [LARGE SCALE GENOMIC DNA]</scope>
    <source>
        <strain evidence="2 3">LMG 3431</strain>
    </source>
</reference>
<keyword evidence="3" id="KW-1185">Reference proteome</keyword>